<name>A0A1A5YFJ3_9BACL</name>
<accession>A0A1A5YFJ3</accession>
<organism evidence="9 10">
    <name type="scientific">Paenibacillus oryzae</name>
    <dbReference type="NCBI Taxonomy" id="1844972"/>
    <lineage>
        <taxon>Bacteria</taxon>
        <taxon>Bacillati</taxon>
        <taxon>Bacillota</taxon>
        <taxon>Bacilli</taxon>
        <taxon>Bacillales</taxon>
        <taxon>Paenibacillaceae</taxon>
        <taxon>Paenibacillus</taxon>
    </lineage>
</organism>
<dbReference type="Pfam" id="PF01546">
    <property type="entry name" value="Peptidase_M20"/>
    <property type="match status" value="1"/>
</dbReference>
<keyword evidence="6" id="KW-0862">Zinc</keyword>
<dbReference type="STRING" id="1844972.A7K91_12725"/>
<evidence type="ECO:0000256" key="6">
    <source>
        <dbReference type="ARBA" id="ARBA00022833"/>
    </source>
</evidence>
<dbReference type="InterPro" id="IPR002933">
    <property type="entry name" value="Peptidase_M20"/>
</dbReference>
<evidence type="ECO:0000313" key="10">
    <source>
        <dbReference type="Proteomes" id="UP000092024"/>
    </source>
</evidence>
<evidence type="ECO:0000256" key="2">
    <source>
        <dbReference type="ARBA" id="ARBA00001947"/>
    </source>
</evidence>
<dbReference type="AlphaFoldDB" id="A0A1A5YFJ3"/>
<reference evidence="9 10" key="1">
    <citation type="submission" date="2016-05" db="EMBL/GenBank/DDBJ databases">
        <title>Paenibacillus oryzae. sp. nov., isolated from the rice root.</title>
        <authorList>
            <person name="Zhang J."/>
            <person name="Zhang X."/>
        </authorList>
    </citation>
    <scope>NUCLEOTIDE SEQUENCE [LARGE SCALE GENOMIC DNA]</scope>
    <source>
        <strain evidence="9 10">1DrF-4</strain>
    </source>
</reference>
<dbReference type="GO" id="GO:0016787">
    <property type="term" value="F:hydrolase activity"/>
    <property type="evidence" value="ECO:0007669"/>
    <property type="project" value="UniProtKB-KW"/>
</dbReference>
<dbReference type="Proteomes" id="UP000092024">
    <property type="component" value="Unassembled WGS sequence"/>
</dbReference>
<evidence type="ECO:0000256" key="7">
    <source>
        <dbReference type="ARBA" id="ARBA00023285"/>
    </source>
</evidence>
<evidence type="ECO:0000256" key="3">
    <source>
        <dbReference type="ARBA" id="ARBA00006247"/>
    </source>
</evidence>
<dbReference type="GO" id="GO:0046872">
    <property type="term" value="F:metal ion binding"/>
    <property type="evidence" value="ECO:0007669"/>
    <property type="project" value="UniProtKB-KW"/>
</dbReference>
<comment type="caution">
    <text evidence="9">The sequence shown here is derived from an EMBL/GenBank/DDBJ whole genome shotgun (WGS) entry which is preliminary data.</text>
</comment>
<keyword evidence="5" id="KW-0378">Hydrolase</keyword>
<feature type="domain" description="Peptidase M20 dimerisation" evidence="8">
    <location>
        <begin position="181"/>
        <end position="287"/>
    </location>
</feature>
<comment type="similarity">
    <text evidence="3">Belongs to the peptidase M20A family.</text>
</comment>
<dbReference type="InterPro" id="IPR010182">
    <property type="entry name" value="ArgE/DapE"/>
</dbReference>
<keyword evidence="4" id="KW-0479">Metal-binding</keyword>
<comment type="cofactor">
    <cofactor evidence="2">
        <name>Zn(2+)</name>
        <dbReference type="ChEBI" id="CHEBI:29105"/>
    </cofactor>
</comment>
<dbReference type="EMBL" id="LYPA01000065">
    <property type="protein sequence ID" value="OBR64364.1"/>
    <property type="molecule type" value="Genomic_DNA"/>
</dbReference>
<dbReference type="InterPro" id="IPR011650">
    <property type="entry name" value="Peptidase_M20_dimer"/>
</dbReference>
<comment type="cofactor">
    <cofactor evidence="1">
        <name>Co(2+)</name>
        <dbReference type="ChEBI" id="CHEBI:48828"/>
    </cofactor>
</comment>
<dbReference type="SUPFAM" id="SSF53187">
    <property type="entry name" value="Zn-dependent exopeptidases"/>
    <property type="match status" value="1"/>
</dbReference>
<evidence type="ECO:0000256" key="1">
    <source>
        <dbReference type="ARBA" id="ARBA00001941"/>
    </source>
</evidence>
<proteinExistence type="inferred from homology"/>
<dbReference type="Gene3D" id="3.40.630.10">
    <property type="entry name" value="Zn peptidases"/>
    <property type="match status" value="2"/>
</dbReference>
<evidence type="ECO:0000256" key="5">
    <source>
        <dbReference type="ARBA" id="ARBA00022801"/>
    </source>
</evidence>
<gene>
    <name evidence="9" type="ORF">A7K91_12725</name>
</gene>
<sequence>MPAELFKSVEESLSINRVLEVLTRLVSFQSVNPGGNEEEAARYIGEFMKAVGCEVTLQEVEPGRPNVLAVLRGTGEAKAVILNTHIDVVPAGEGWSGDPFQLRVEDGKAIGRGVMDAKGPLAAMMAAIEAIARSGKRLPGDIVLAAVVDEEAASKGAKALPVNLEASLAVIGEATNRTLAIAHRGSIRPVLAAKGVAAHSSTPHLGKNAVSLMAKAVVALDAFAERELAERRHPLTGQSSLAVTIMNGGIKESMIPDYCEALIDRRLIPGESEERAIQELMDVLEAEEALKGQLHIARMVPTTGAASETDVNHPVVKLCRDAISAVYGQQDTTVTGLTANCDMTHFAARGIPSVIYGPGDFSVAHKTDEWVTLDELLNAARVYARIALEAATMRN</sequence>
<evidence type="ECO:0000259" key="8">
    <source>
        <dbReference type="Pfam" id="PF07687"/>
    </source>
</evidence>
<keyword evidence="10" id="KW-1185">Reference proteome</keyword>
<dbReference type="InterPro" id="IPR050072">
    <property type="entry name" value="Peptidase_M20A"/>
</dbReference>
<dbReference type="Gene3D" id="3.30.70.360">
    <property type="match status" value="1"/>
</dbReference>
<dbReference type="Pfam" id="PF07687">
    <property type="entry name" value="M20_dimer"/>
    <property type="match status" value="1"/>
</dbReference>
<evidence type="ECO:0000256" key="4">
    <source>
        <dbReference type="ARBA" id="ARBA00022723"/>
    </source>
</evidence>
<protein>
    <recommendedName>
        <fullName evidence="8">Peptidase M20 dimerisation domain-containing protein</fullName>
    </recommendedName>
</protein>
<keyword evidence="7" id="KW-0170">Cobalt</keyword>
<dbReference type="PANTHER" id="PTHR43808">
    <property type="entry name" value="ACETYLORNITHINE DEACETYLASE"/>
    <property type="match status" value="1"/>
</dbReference>
<dbReference type="InterPro" id="IPR036264">
    <property type="entry name" value="Bact_exopeptidase_dim_dom"/>
</dbReference>
<dbReference type="CDD" id="cd08659">
    <property type="entry name" value="M20_ArgE_DapE-like"/>
    <property type="match status" value="1"/>
</dbReference>
<evidence type="ECO:0000313" key="9">
    <source>
        <dbReference type="EMBL" id="OBR64364.1"/>
    </source>
</evidence>
<dbReference type="SUPFAM" id="SSF55031">
    <property type="entry name" value="Bacterial exopeptidase dimerisation domain"/>
    <property type="match status" value="1"/>
</dbReference>
<dbReference type="NCBIfam" id="TIGR01910">
    <property type="entry name" value="DapE-ArgE"/>
    <property type="match status" value="1"/>
</dbReference>